<dbReference type="AlphaFoldDB" id="A0A8B7BRH1"/>
<dbReference type="OrthoDB" id="2020426at2759"/>
<sequence length="880" mass="96702">MKDMAEGGGAKVRVVRCPKCEKLLPELPNFSVYRCGGCDATLQACAAKNQTPVSEASSEKSDGETFGYMEVTESADEKKGAVFGTSLGTDCKGDRADFRREEIFVQDKGAISHSHSASGSEHGVVSKESDTSRIDGHPKESKTEGRDYKYRRESKARVSNFALNVNELIKSGMEGQGETKPPAERNNGHHRAQQAQVQKGEERGRAPRAPTNGPYPDEGPSNHCWDPRYRYGDGERDGTQNKASYHDQGREELLRLLDELRDQVQRTCEVTDKQNATAPPVNRMTTSTSYGHRGAWFHESSASLNRNASQRSSFLSTKNMDMPNFHSTMPAQNDVPGYGQPLTHGRAPFHPPGHYPQRQFDTYPYGQFNPDPAIPCHHDDFYHRPACSCPHCYHRQFSLPVPCPAAIFSHQEVPYHVNNQGFFPMDGPSIFGGRYNSRVANAPLHSCESQTHQRTIFSKKVGQSCHPIAGAAPFAVCYNCFELLQLPKKSLLVEKSQFKLRCGSCSKVVSVKLDGSRLVASFPAPNSHASSVKNSDSSSNGVQSTDEKILLPYSFDVFDHGFVEKEIGLNCSDPEKMQGLSSSSSMSGHVESPESVSSHKDVPSSAEIPLEAAVTSHAPSLPLREHFGYALSDQVVDGPGKGSRSQRSEQERSISLNGNFKQKSVKDVPVATEVDLSSDEYPTAGLSQDSWDMISKDEVQPKVVKGGDSFLAGFIKKSFRDFSRFNQSLGNGRAKVSINGHPIPDRLVKKAEKQAGPVYPGDYWYDYRAGFWGAMGNSCLGIIPPFIEEFNYPMPKNCAGGNTGVLVNGRELHQKDLDLLAGRGLPTTAGQSYIIEISGKVWDESSGEELDSLGKLAPTVEKVKHGFGMRVPRVYREVQS</sequence>
<organism evidence="4 5">
    <name type="scientific">Phoenix dactylifera</name>
    <name type="common">Date palm</name>
    <dbReference type="NCBI Taxonomy" id="42345"/>
    <lineage>
        <taxon>Eukaryota</taxon>
        <taxon>Viridiplantae</taxon>
        <taxon>Streptophyta</taxon>
        <taxon>Embryophyta</taxon>
        <taxon>Tracheophyta</taxon>
        <taxon>Spermatophyta</taxon>
        <taxon>Magnoliopsida</taxon>
        <taxon>Liliopsida</taxon>
        <taxon>Arecaceae</taxon>
        <taxon>Coryphoideae</taxon>
        <taxon>Phoeniceae</taxon>
        <taxon>Phoenix</taxon>
    </lineage>
</organism>
<evidence type="ECO:0000313" key="5">
    <source>
        <dbReference type="RefSeq" id="XP_008783818.2"/>
    </source>
</evidence>
<feature type="domain" description="Enhanced disease resistance 4-like N-terminal" evidence="3">
    <location>
        <begin position="11"/>
        <end position="44"/>
    </location>
</feature>
<reference evidence="4" key="1">
    <citation type="journal article" date="2019" name="Nat. Commun.">
        <title>Genome-wide association mapping of date palm fruit traits.</title>
        <authorList>
            <person name="Hazzouri K.M."/>
            <person name="Gros-Balthazard M."/>
            <person name="Flowers J.M."/>
            <person name="Copetti D."/>
            <person name="Lemansour A."/>
            <person name="Lebrun M."/>
            <person name="Masmoudi K."/>
            <person name="Ferrand S."/>
            <person name="Dhar M.I."/>
            <person name="Fresquez Z.A."/>
            <person name="Rosas U."/>
            <person name="Zhang J."/>
            <person name="Talag J."/>
            <person name="Lee S."/>
            <person name="Kudrna D."/>
            <person name="Powell R.F."/>
            <person name="Leitch I.J."/>
            <person name="Krueger R.R."/>
            <person name="Wing R.A."/>
            <person name="Amiri K.M.A."/>
            <person name="Purugganan M.D."/>
        </authorList>
    </citation>
    <scope>NUCLEOTIDE SEQUENCE [LARGE SCALE GENOMIC DNA]</scope>
    <source>
        <strain evidence="4">cv. Khalas</strain>
    </source>
</reference>
<reference evidence="5" key="2">
    <citation type="submission" date="2025-08" db="UniProtKB">
        <authorList>
            <consortium name="RefSeq"/>
        </authorList>
    </citation>
    <scope>IDENTIFICATION</scope>
    <source>
        <tissue evidence="5">Young leaves</tissue>
    </source>
</reference>
<feature type="domain" description="Probable zinc-ribbon" evidence="2">
    <location>
        <begin position="469"/>
        <end position="513"/>
    </location>
</feature>
<dbReference type="GO" id="GO:1900150">
    <property type="term" value="P:regulation of defense response to fungus"/>
    <property type="evidence" value="ECO:0007669"/>
    <property type="project" value="InterPro"/>
</dbReference>
<evidence type="ECO:0000259" key="3">
    <source>
        <dbReference type="Pfam" id="PF22910"/>
    </source>
</evidence>
<dbReference type="InterPro" id="IPR040244">
    <property type="entry name" value="EDR4-like"/>
</dbReference>
<proteinExistence type="predicted"/>
<dbReference type="GeneID" id="103702944"/>
<feature type="compositionally biased region" description="Low complexity" evidence="1">
    <location>
        <begin position="109"/>
        <end position="123"/>
    </location>
</feature>
<dbReference type="RefSeq" id="XP_008783818.2">
    <property type="nucleotide sequence ID" value="XM_008785596.4"/>
</dbReference>
<dbReference type="InterPro" id="IPR055126">
    <property type="entry name" value="EDR4-like_N"/>
</dbReference>
<evidence type="ECO:0000259" key="2">
    <source>
        <dbReference type="Pfam" id="PF11331"/>
    </source>
</evidence>
<name>A0A8B7BRH1_PHODC</name>
<dbReference type="Pfam" id="PF11331">
    <property type="entry name" value="Zn_ribbon_12"/>
    <property type="match status" value="1"/>
</dbReference>
<feature type="compositionally biased region" description="Basic and acidic residues" evidence="1">
    <location>
        <begin position="124"/>
        <end position="151"/>
    </location>
</feature>
<dbReference type="PANTHER" id="PTHR31105">
    <property type="entry name" value="EXTRA-LARGE G-PROTEIN-LIKE"/>
    <property type="match status" value="1"/>
</dbReference>
<feature type="compositionally biased region" description="Basic and acidic residues" evidence="1">
    <location>
        <begin position="225"/>
        <end position="246"/>
    </location>
</feature>
<dbReference type="KEGG" id="pda:103702944"/>
<feature type="compositionally biased region" description="Low complexity" evidence="1">
    <location>
        <begin position="581"/>
        <end position="595"/>
    </location>
</feature>
<feature type="region of interest" description="Disordered" evidence="1">
    <location>
        <begin position="573"/>
        <end position="605"/>
    </location>
</feature>
<dbReference type="Proteomes" id="UP000228380">
    <property type="component" value="Chromosome 8"/>
</dbReference>
<feature type="region of interest" description="Disordered" evidence="1">
    <location>
        <begin position="173"/>
        <end position="246"/>
    </location>
</feature>
<evidence type="ECO:0000256" key="1">
    <source>
        <dbReference type="SAM" id="MobiDB-lite"/>
    </source>
</evidence>
<gene>
    <name evidence="5" type="primary">LOC103702944</name>
</gene>
<dbReference type="Pfam" id="PF22910">
    <property type="entry name" value="EDR4-like_1st"/>
    <property type="match status" value="1"/>
</dbReference>
<feature type="region of interest" description="Disordered" evidence="1">
    <location>
        <begin position="634"/>
        <end position="660"/>
    </location>
</feature>
<feature type="region of interest" description="Disordered" evidence="1">
    <location>
        <begin position="109"/>
        <end position="151"/>
    </location>
</feature>
<keyword evidence="4" id="KW-1185">Reference proteome</keyword>
<dbReference type="InterPro" id="IPR021480">
    <property type="entry name" value="Zinc_ribbon_12"/>
</dbReference>
<protein>
    <submittedName>
        <fullName evidence="5">Protein ENHANCED DISEASE RESISTANCE 4 isoform X1</fullName>
    </submittedName>
</protein>
<accession>A0A8B7BRH1</accession>
<dbReference type="PANTHER" id="PTHR31105:SF42">
    <property type="entry name" value="OS02G0258300 PROTEIN"/>
    <property type="match status" value="1"/>
</dbReference>
<evidence type="ECO:0000313" key="4">
    <source>
        <dbReference type="Proteomes" id="UP000228380"/>
    </source>
</evidence>